<name>A0AAW2HTJ0_9NEOP</name>
<gene>
    <name evidence="5" type="ORF">PYX00_005978</name>
</gene>
<dbReference type="Gene3D" id="3.40.50.150">
    <property type="entry name" value="Vaccinia Virus protein VP39"/>
    <property type="match status" value="1"/>
</dbReference>
<dbReference type="FunFam" id="3.40.50.150:FF:000195">
    <property type="entry name" value="Methyltransferase domain containing protein"/>
    <property type="match status" value="1"/>
</dbReference>
<dbReference type="CDD" id="cd02440">
    <property type="entry name" value="AdoMet_MTases"/>
    <property type="match status" value="1"/>
</dbReference>
<feature type="compositionally biased region" description="Basic residues" evidence="3">
    <location>
        <begin position="220"/>
        <end position="230"/>
    </location>
</feature>
<dbReference type="GO" id="GO:0005634">
    <property type="term" value="C:nucleus"/>
    <property type="evidence" value="ECO:0007669"/>
    <property type="project" value="TreeGrafter"/>
</dbReference>
<sequence length="856" mass="94905">MTEACEREARSLALEKAYVHQVYQQISDATDTLPDRGRAWPKVKQFLSDLEPGSLVCDVGCGNGKYLDVNPSIFEIGVDRCKRLTEVAREKDHEVLICDNLALPFRDESFDAVLSIAVVHHFATTDRRVQALRELARVLKIGGKLIISVWAMEQRHRKFESQDVLVPWHRPQQLSTPSLEFTSTTTTTTTSEEDGPPPYHAYTQTSDSESTRSHRGNNGVRKRGRTWHKGRSIDPSRPLSSSQSSSSLSSPNETCYSFVRRALQKLAGGKRGSSGRHRPWFLDTWTACTKEPPPRRYDPDGCEDIDIEDIQDLPIELRRLEEDTDLPQRRQTFACSEKLSSSIEISLGHKSKSLSDILTVNQKCMVRSRSSTSNLGSSNVTETNTTATVTITTTVTTKQSLCDEEMEAEGGDLPTDMKDLVKRLPEFKVTGGSRKQGNVFKQSSMNEELMSTERLREKEIVRQNIQKQASLNEEFLFRRQRTFDSLRDTFFSTSTARRFQILKDGLTNKIKNSTTGIEKVAGTSFKNGFVRILQGWKGEAPSYQAKAPPATPPPCDLRRANTLEEKTTNGNGGHTLVSGGERRHSKEDGSDSSKDSSLQSDTSVDSEDSFASVIFIPKPDLASETSPPTNTSPPSVALTSPTFHSLPQSPQPTSPKLKGSLPPSPKFKYQSPTSPIIKQPSLPCKYQSPTSPNLKTQIPTSPIGLTKQHSLPTSPKFKYSLPPLSPSFSKGNDAQINFQQKLNFLSAQQKSPGPVVSPRQGSLETDSIGIEQFKQVTPIAEVKVTAAVQDEKVPDIPESKDIIITCDPQKEPQDDITKFEGQIQAVDISKLKTGRSTIFRKFNSSAVPVGTVLIYK</sequence>
<dbReference type="PANTHER" id="PTHR13069">
    <property type="entry name" value="ALKYLATED DNA REPAIR PROTEIN ALKB HOMOLOG 8"/>
    <property type="match status" value="1"/>
</dbReference>
<feature type="compositionally biased region" description="Low complexity" evidence="3">
    <location>
        <begin position="235"/>
        <end position="251"/>
    </location>
</feature>
<feature type="region of interest" description="Disordered" evidence="3">
    <location>
        <begin position="563"/>
        <end position="717"/>
    </location>
</feature>
<protein>
    <recommendedName>
        <fullName evidence="4">Methyltransferase type 11 domain-containing protein</fullName>
    </recommendedName>
</protein>
<dbReference type="InterPro" id="IPR013216">
    <property type="entry name" value="Methyltransf_11"/>
</dbReference>
<dbReference type="GO" id="GO:0000049">
    <property type="term" value="F:tRNA binding"/>
    <property type="evidence" value="ECO:0007669"/>
    <property type="project" value="TreeGrafter"/>
</dbReference>
<feature type="domain" description="Methyltransferase type 11" evidence="4">
    <location>
        <begin position="58"/>
        <end position="147"/>
    </location>
</feature>
<dbReference type="SUPFAM" id="SSF53335">
    <property type="entry name" value="S-adenosyl-L-methionine-dependent methyltransferases"/>
    <property type="match status" value="1"/>
</dbReference>
<feature type="compositionally biased region" description="Low complexity" evidence="3">
    <location>
        <begin position="623"/>
        <end position="635"/>
    </location>
</feature>
<dbReference type="GO" id="GO:0030488">
    <property type="term" value="P:tRNA methylation"/>
    <property type="evidence" value="ECO:0007669"/>
    <property type="project" value="TreeGrafter"/>
</dbReference>
<keyword evidence="1" id="KW-0489">Methyltransferase</keyword>
<dbReference type="GO" id="GO:0008757">
    <property type="term" value="F:S-adenosylmethionine-dependent methyltransferase activity"/>
    <property type="evidence" value="ECO:0007669"/>
    <property type="project" value="InterPro"/>
</dbReference>
<feature type="compositionally biased region" description="Polar residues" evidence="3">
    <location>
        <begin position="687"/>
        <end position="700"/>
    </location>
</feature>
<dbReference type="GO" id="GO:0106335">
    <property type="term" value="F:tRNA (5-carboxymethyluridine(34)-5-O)-methyltransferase activity"/>
    <property type="evidence" value="ECO:0007669"/>
    <property type="project" value="TreeGrafter"/>
</dbReference>
<organism evidence="5">
    <name type="scientific">Menopon gallinae</name>
    <name type="common">poultry shaft louse</name>
    <dbReference type="NCBI Taxonomy" id="328185"/>
    <lineage>
        <taxon>Eukaryota</taxon>
        <taxon>Metazoa</taxon>
        <taxon>Ecdysozoa</taxon>
        <taxon>Arthropoda</taxon>
        <taxon>Hexapoda</taxon>
        <taxon>Insecta</taxon>
        <taxon>Pterygota</taxon>
        <taxon>Neoptera</taxon>
        <taxon>Paraneoptera</taxon>
        <taxon>Psocodea</taxon>
        <taxon>Troctomorpha</taxon>
        <taxon>Phthiraptera</taxon>
        <taxon>Amblycera</taxon>
        <taxon>Menoponidae</taxon>
        <taxon>Menopon</taxon>
    </lineage>
</organism>
<accession>A0AAW2HTJ0</accession>
<dbReference type="GO" id="GO:0005737">
    <property type="term" value="C:cytoplasm"/>
    <property type="evidence" value="ECO:0007669"/>
    <property type="project" value="TreeGrafter"/>
</dbReference>
<dbReference type="AlphaFoldDB" id="A0AAW2HTJ0"/>
<evidence type="ECO:0000256" key="1">
    <source>
        <dbReference type="ARBA" id="ARBA00022603"/>
    </source>
</evidence>
<evidence type="ECO:0000256" key="3">
    <source>
        <dbReference type="SAM" id="MobiDB-lite"/>
    </source>
</evidence>
<evidence type="ECO:0000313" key="5">
    <source>
        <dbReference type="EMBL" id="KAL0273267.1"/>
    </source>
</evidence>
<feature type="region of interest" description="Disordered" evidence="3">
    <location>
        <begin position="176"/>
        <end position="252"/>
    </location>
</feature>
<proteinExistence type="predicted"/>
<dbReference type="GO" id="GO:0002098">
    <property type="term" value="P:tRNA wobble uridine modification"/>
    <property type="evidence" value="ECO:0007669"/>
    <property type="project" value="TreeGrafter"/>
</dbReference>
<dbReference type="InterPro" id="IPR029063">
    <property type="entry name" value="SAM-dependent_MTases_sf"/>
</dbReference>
<evidence type="ECO:0000259" key="4">
    <source>
        <dbReference type="Pfam" id="PF08241"/>
    </source>
</evidence>
<dbReference type="InterPro" id="IPR051422">
    <property type="entry name" value="AlkB_tRNA_MeTrf/Diox"/>
</dbReference>
<reference evidence="5" key="1">
    <citation type="journal article" date="2024" name="Gigascience">
        <title>Chromosome-level genome of the poultry shaft louse Menopon gallinae provides insight into the host-switching and adaptive evolution of parasitic lice.</title>
        <authorList>
            <person name="Xu Y."/>
            <person name="Ma L."/>
            <person name="Liu S."/>
            <person name="Liang Y."/>
            <person name="Liu Q."/>
            <person name="He Z."/>
            <person name="Tian L."/>
            <person name="Duan Y."/>
            <person name="Cai W."/>
            <person name="Li H."/>
            <person name="Song F."/>
        </authorList>
    </citation>
    <scope>NUCLEOTIDE SEQUENCE</scope>
    <source>
        <strain evidence="5">Cailab_2023a</strain>
    </source>
</reference>
<dbReference type="EMBL" id="JARGDH010000003">
    <property type="protein sequence ID" value="KAL0273267.1"/>
    <property type="molecule type" value="Genomic_DNA"/>
</dbReference>
<keyword evidence="2" id="KW-0808">Transferase</keyword>
<evidence type="ECO:0000256" key="2">
    <source>
        <dbReference type="ARBA" id="ARBA00022679"/>
    </source>
</evidence>
<feature type="compositionally biased region" description="Basic and acidic residues" evidence="3">
    <location>
        <begin position="580"/>
        <end position="594"/>
    </location>
</feature>
<dbReference type="PANTHER" id="PTHR13069:SF37">
    <property type="entry name" value="FIRE DANCER"/>
    <property type="match status" value="1"/>
</dbReference>
<feature type="compositionally biased region" description="Polar residues" evidence="3">
    <location>
        <begin position="637"/>
        <end position="648"/>
    </location>
</feature>
<comment type="caution">
    <text evidence="5">The sequence shown here is derived from an EMBL/GenBank/DDBJ whole genome shotgun (WGS) entry which is preliminary data.</text>
</comment>
<dbReference type="Pfam" id="PF08241">
    <property type="entry name" value="Methyltransf_11"/>
    <property type="match status" value="1"/>
</dbReference>